<accession>A0A9P6SVI2</accession>
<gene>
    <name evidence="2" type="ORF">BGZ80_005215</name>
</gene>
<evidence type="ECO:0000313" key="3">
    <source>
        <dbReference type="Proteomes" id="UP000703661"/>
    </source>
</evidence>
<keyword evidence="3" id="KW-1185">Reference proteome</keyword>
<dbReference type="InterPro" id="IPR020850">
    <property type="entry name" value="GED_dom"/>
</dbReference>
<dbReference type="GO" id="GO:0005525">
    <property type="term" value="F:GTP binding"/>
    <property type="evidence" value="ECO:0007669"/>
    <property type="project" value="InterPro"/>
</dbReference>
<name>A0A9P6SVI2_9FUNG</name>
<feature type="non-terminal residue" evidence="2">
    <location>
        <position position="1"/>
    </location>
</feature>
<sequence>SFGKVSQMSDVGYNEQLSIEDLQEQLKSYCKVARKRIVDVVLMQTIERYMITQIDLYFDMLIAVDDNTISSHLLESSMKLARRQELQDKVHVLRKSLLEL</sequence>
<dbReference type="Proteomes" id="UP000703661">
    <property type="component" value="Unassembled WGS sequence"/>
</dbReference>
<comment type="caution">
    <text evidence="2">The sequence shown here is derived from an EMBL/GenBank/DDBJ whole genome shotgun (WGS) entry which is preliminary data.</text>
</comment>
<evidence type="ECO:0000259" key="1">
    <source>
        <dbReference type="PROSITE" id="PS51388"/>
    </source>
</evidence>
<dbReference type="AlphaFoldDB" id="A0A9P6SVI2"/>
<feature type="domain" description="GED" evidence="1">
    <location>
        <begin position="19"/>
        <end position="100"/>
    </location>
</feature>
<dbReference type="EMBL" id="JAAAID010002588">
    <property type="protein sequence ID" value="KAG0006579.1"/>
    <property type="molecule type" value="Genomic_DNA"/>
</dbReference>
<evidence type="ECO:0000313" key="2">
    <source>
        <dbReference type="EMBL" id="KAG0006579.1"/>
    </source>
</evidence>
<reference evidence="2" key="1">
    <citation type="journal article" date="2020" name="Fungal Divers.">
        <title>Resolving the Mortierellaceae phylogeny through synthesis of multi-gene phylogenetics and phylogenomics.</title>
        <authorList>
            <person name="Vandepol N."/>
            <person name="Liber J."/>
            <person name="Desiro A."/>
            <person name="Na H."/>
            <person name="Kennedy M."/>
            <person name="Barry K."/>
            <person name="Grigoriev I.V."/>
            <person name="Miller A.N."/>
            <person name="O'Donnell K."/>
            <person name="Stajich J.E."/>
            <person name="Bonito G."/>
        </authorList>
    </citation>
    <scope>NUCLEOTIDE SEQUENCE</scope>
    <source>
        <strain evidence="2">NRRL 2769</strain>
    </source>
</reference>
<dbReference type="PROSITE" id="PS51388">
    <property type="entry name" value="GED"/>
    <property type="match status" value="1"/>
</dbReference>
<proteinExistence type="predicted"/>
<dbReference type="Pfam" id="PF02212">
    <property type="entry name" value="GED"/>
    <property type="match status" value="1"/>
</dbReference>
<protein>
    <recommendedName>
        <fullName evidence="1">GED domain-containing protein</fullName>
    </recommendedName>
</protein>
<dbReference type="GO" id="GO:0003924">
    <property type="term" value="F:GTPase activity"/>
    <property type="evidence" value="ECO:0007669"/>
    <property type="project" value="InterPro"/>
</dbReference>
<organism evidence="2 3">
    <name type="scientific">Entomortierella chlamydospora</name>
    <dbReference type="NCBI Taxonomy" id="101097"/>
    <lineage>
        <taxon>Eukaryota</taxon>
        <taxon>Fungi</taxon>
        <taxon>Fungi incertae sedis</taxon>
        <taxon>Mucoromycota</taxon>
        <taxon>Mortierellomycotina</taxon>
        <taxon>Mortierellomycetes</taxon>
        <taxon>Mortierellales</taxon>
        <taxon>Mortierellaceae</taxon>
        <taxon>Entomortierella</taxon>
    </lineage>
</organism>
<dbReference type="InterPro" id="IPR003130">
    <property type="entry name" value="GED"/>
</dbReference>